<evidence type="ECO:0000313" key="2">
    <source>
        <dbReference type="EMBL" id="CAE1253275.1"/>
    </source>
</evidence>
<evidence type="ECO:0000259" key="1">
    <source>
        <dbReference type="Pfam" id="PF12530"/>
    </source>
</evidence>
<protein>
    <recommendedName>
        <fullName evidence="1">DUF3730 domain-containing protein</fullName>
    </recommendedName>
</protein>
<dbReference type="PANTHER" id="PTHR16212">
    <property type="entry name" value="FOCADHESIN FAMILY MEMBER"/>
    <property type="match status" value="1"/>
</dbReference>
<dbReference type="Pfam" id="PF12530">
    <property type="entry name" value="DUF3730"/>
    <property type="match status" value="1"/>
</dbReference>
<reference evidence="2" key="1">
    <citation type="submission" date="2021-01" db="EMBL/GenBank/DDBJ databases">
        <authorList>
            <person name="Li R."/>
            <person name="Bekaert M."/>
        </authorList>
    </citation>
    <scope>NUCLEOTIDE SEQUENCE</scope>
    <source>
        <strain evidence="2">Farmed</strain>
    </source>
</reference>
<dbReference type="AlphaFoldDB" id="A0A812C2U3"/>
<organism evidence="2 3">
    <name type="scientific">Acanthosepion pharaonis</name>
    <name type="common">Pharaoh cuttlefish</name>
    <name type="synonym">Sepia pharaonis</name>
    <dbReference type="NCBI Taxonomy" id="158019"/>
    <lineage>
        <taxon>Eukaryota</taxon>
        <taxon>Metazoa</taxon>
        <taxon>Spiralia</taxon>
        <taxon>Lophotrochozoa</taxon>
        <taxon>Mollusca</taxon>
        <taxon>Cephalopoda</taxon>
        <taxon>Coleoidea</taxon>
        <taxon>Decapodiformes</taxon>
        <taxon>Sepiida</taxon>
        <taxon>Sepiina</taxon>
        <taxon>Sepiidae</taxon>
        <taxon>Acanthosepion</taxon>
    </lineage>
</organism>
<feature type="domain" description="DUF3730" evidence="1">
    <location>
        <begin position="596"/>
        <end position="827"/>
    </location>
</feature>
<comment type="caution">
    <text evidence="2">The sequence shown here is derived from an EMBL/GenBank/DDBJ whole genome shotgun (WGS) entry which is preliminary data.</text>
</comment>
<gene>
    <name evidence="2" type="ORF">SPHA_28277</name>
</gene>
<dbReference type="EMBL" id="CAHIKZ030001112">
    <property type="protein sequence ID" value="CAE1253275.1"/>
    <property type="molecule type" value="Genomic_DNA"/>
</dbReference>
<dbReference type="GO" id="GO:0060147">
    <property type="term" value="P:regulation of post-transcriptional gene silencing"/>
    <property type="evidence" value="ECO:0007669"/>
    <property type="project" value="InterPro"/>
</dbReference>
<name>A0A812C2U3_ACAPH</name>
<dbReference type="PANTHER" id="PTHR16212:SF4">
    <property type="entry name" value="FOCADHESIN"/>
    <property type="match status" value="1"/>
</dbReference>
<sequence>MQAALKLKSTILQKKKPGPLTSGSTEVPELQQLWALCVDSNSTICHANVELLLNLVYSNEADYTYVLNGILNLIPTAKHLSPLITAIRELLILQVLIHEKLSDKPYVSIYSMRTPPHPLITVSTNRPESWPLLQQQVHLICNHSESVVHQNAIAILRPFLLYILIDPSQHDHFLRLRYALRQTLFQQASKAVDQQHNQYLTFLCSLLSSLQLGSIHCLGEAVQFISDVLHLLSQRTQYSTELAPVIDHAMSISFLLFRIFFFLHTLLLPLPELFFPSPSSFFTSSSSLYLSFSSLPHLFLSSHPPPPFTGAFLPFPIFLLHILLVPLPELFFPSPSFSFFTPSPSLYPSFSSLPLLLLPSSHPPPPSLFTLAFLLFPLLLLSSYPLPPFTFAFLELLVFSSNQNIILLARMLLESDSDISEELLQIALLYLTNSAVDLMHTILCGCLVLPVLHLMLAPQVSSSVQHSLQMATTSLIEALEKLHVNHSKDSEEGKNQSSTKETSTCDFPVALTEEAYECTTYMRLCHNLVHGTPSDSLLWLTNLQESLPFTDQISLSLTNVLASIFITPQCKHLSTKALENLLVIAKKDVRQASYFLPLLLYQMGREPDPVLKSTILKALPELAQHKACVGPILKSIQDLGRFSQLKPISLYLLTKLWMIQDRCFPQLHKALTEEPITRQSTTVAKLELLFAQASTIKEICLLRPVQHGADMLSLLSNILNVCRSEHCTAAVCLALQGLSGLCEAEVVSIQSVWKLLSTQLANDKRPAVTIKICEMFSLVPQLSVESEAFEKFYGDVVSMLWILTQRFGSVTAKRTDTEVSAAAFKSLSAFKAEDFNINHFPPKVTEDFRLQAEAMVKLKIEENPDITVESLLPVVPGVCYIRLIRTFQSEVQLEAYEQFLNSLINQEVQNLPRGIYHSSYRKTHVGSFNQEKAISEIPPLLLTQYEGIKQPGLRPGLAAGLLFAYNPFVNPGKGGQPRPHHIVTHGKNYQQMFSTLLHEVPVQPSEWHRCVLMPQAWVSFIDRLFTAMIEVSDPLFPIHSSFNNSFQGMKFLITFPSVFVPLKFILTSNPRVLVSLNKNLANKK</sequence>
<keyword evidence="3" id="KW-1185">Reference proteome</keyword>
<evidence type="ECO:0000313" key="3">
    <source>
        <dbReference type="Proteomes" id="UP000597762"/>
    </source>
</evidence>
<dbReference type="InterPro" id="IPR045163">
    <property type="entry name" value="Focadhesin/RST1"/>
</dbReference>
<dbReference type="InterPro" id="IPR022542">
    <property type="entry name" value="FOCAD/RST1_DUF3730"/>
</dbReference>
<accession>A0A812C2U3</accession>
<dbReference type="OrthoDB" id="6125419at2759"/>
<proteinExistence type="predicted"/>
<dbReference type="Proteomes" id="UP000597762">
    <property type="component" value="Unassembled WGS sequence"/>
</dbReference>